<keyword evidence="5" id="KW-1185">Reference proteome</keyword>
<evidence type="ECO:0000313" key="5">
    <source>
        <dbReference type="Proteomes" id="UP001292079"/>
    </source>
</evidence>
<dbReference type="Proteomes" id="UP001292079">
    <property type="component" value="Unassembled WGS sequence"/>
</dbReference>
<evidence type="ECO:0008006" key="6">
    <source>
        <dbReference type="Google" id="ProtNLM"/>
    </source>
</evidence>
<feature type="coiled-coil region" evidence="2">
    <location>
        <begin position="463"/>
        <end position="658"/>
    </location>
</feature>
<dbReference type="PANTHER" id="PTHR32083">
    <property type="entry name" value="CILIA AND FLAGELLA-ASSOCIATED PROTEIN 58-RELATED"/>
    <property type="match status" value="1"/>
</dbReference>
<comment type="caution">
    <text evidence="4">The sequence shown here is derived from an EMBL/GenBank/DDBJ whole genome shotgun (WGS) entry which is preliminary data.</text>
</comment>
<evidence type="ECO:0000256" key="2">
    <source>
        <dbReference type="SAM" id="Coils"/>
    </source>
</evidence>
<evidence type="ECO:0000313" key="4">
    <source>
        <dbReference type="EMBL" id="KAK4471993.1"/>
    </source>
</evidence>
<feature type="coiled-coil region" evidence="2">
    <location>
        <begin position="147"/>
        <end position="383"/>
    </location>
</feature>
<sequence length="1033" mass="120841">MDNDDLNTFDKSKGSHSGEDEPKKPNELGEKILIARPDRLRESSQYTNDLENIATDDKQSIGNDLPYDGVYPAINSVEKLGDEGKLSSVQIAQMKHRFFKLSGLLSKIRDNEFNLLQLSKKWAIQLDGLNESLSKADSYPDGYNTKADKLREQLLNANNRLLQIGERNDELNYTIESLKDEKRMLQNEYNRIPKKEDIENVRKQLEKSINEVKIEISKRSGETRQLTQTLKDTKEMLGQITKLKADAEEQCQQLLSENAEIQSQPLQIMKENDKLQKQKDEVERLKTETLDEQSKLQDEMRTLESLRSQLELESTKLQNQSTRTQKKLNDLQSQYEAVSMHIRQLEQKNSEMTLQKTEIDLKMDHLKQELLQLKDRVNHQTRQREIFIRKARKADNVLQSLKETVKFTMKTCSEKHMNCLAIKQTGQDKELLKKRTHLTHEIKKLQEMLLSQCQLTEVEQTKLRQSLQQIDQMNYDLANLRIELVELTRLVTIKTNEREQKSRDFLTAQSRYTHIQDEIKAKQLQINEYEKSLNSTQKKLKDFAHLYETIKEERNNCLGSIQVSNQHIQELNEKLRISTNEIDILQNNLTHKQELLDKQRKKLEASITERDLLRNEHSKLNCTSEENEAQKERIKQSVERQNTLITQMTKQLEGLKDAISHVTKLRNCRAVELVERNEEFCVLQEKLNLQKFTLQKGEIEMMKLNDEIKSLQLIKNDIKRSNELIRKEDKQREKLQNEILSSQLQLAVCQNRVAKLETTVISPNGVLLDNETGNTMKKDLIKLKHQLPINHSMLYETRLNELTHCKHEDTAELKQKIDTITIQIFHYEKKLLELNLLYNAINCLVEKLQKQINNDKDITLSLAIKTNEHKSSTIQTTKRLKATTAELTMLMTKTFELEQQVKERRNFLNECYRRMEAGDPPTDDIIEEFEKYNKIIQWKSERAKISKTLELDDYWTTAPERPNAYLIHRSVSHKSHENPSNTTRNLTNSDPEMSSPKVNPVLIPYGANAPFRPNDPSSHMRHFRKPELKPVDV</sequence>
<feature type="compositionally biased region" description="Polar residues" evidence="3">
    <location>
        <begin position="978"/>
        <end position="992"/>
    </location>
</feature>
<reference evidence="4" key="2">
    <citation type="journal article" date="2023" name="Infect Dis Poverty">
        <title>Chromosome-scale genome of the human blood fluke Schistosoma mekongi and its implications for public health.</title>
        <authorList>
            <person name="Zhou M."/>
            <person name="Xu L."/>
            <person name="Xu D."/>
            <person name="Chen W."/>
            <person name="Khan J."/>
            <person name="Hu Y."/>
            <person name="Huang H."/>
            <person name="Wei H."/>
            <person name="Zhang Y."/>
            <person name="Chusongsang P."/>
            <person name="Tanasarnprasert K."/>
            <person name="Hu X."/>
            <person name="Limpanont Y."/>
            <person name="Lv Z."/>
        </authorList>
    </citation>
    <scope>NUCLEOTIDE SEQUENCE</scope>
    <source>
        <strain evidence="4">LV_2022a</strain>
    </source>
</reference>
<dbReference type="PANTHER" id="PTHR32083:SF34">
    <property type="entry name" value="COILED-COIL DOMAIN-CONTAINING PROTEIN 146"/>
    <property type="match status" value="1"/>
</dbReference>
<evidence type="ECO:0000256" key="1">
    <source>
        <dbReference type="ARBA" id="ARBA00023054"/>
    </source>
</evidence>
<reference evidence="4" key="1">
    <citation type="submission" date="2022-04" db="EMBL/GenBank/DDBJ databases">
        <authorList>
            <person name="Xu L."/>
            <person name="Lv Z."/>
        </authorList>
    </citation>
    <scope>NUCLEOTIDE SEQUENCE</scope>
    <source>
        <strain evidence="4">LV_2022a</strain>
    </source>
</reference>
<proteinExistence type="predicted"/>
<name>A0AAE1ZDS3_SCHME</name>
<keyword evidence="1 2" id="KW-0175">Coiled coil</keyword>
<feature type="coiled-coil region" evidence="2">
    <location>
        <begin position="694"/>
        <end position="752"/>
    </location>
</feature>
<dbReference type="AlphaFoldDB" id="A0AAE1ZDS3"/>
<feature type="region of interest" description="Disordered" evidence="3">
    <location>
        <begin position="1"/>
        <end position="40"/>
    </location>
</feature>
<accession>A0AAE1ZDS3</accession>
<protein>
    <recommendedName>
        <fullName evidence="6">Coiled-coil domain-containing protein 146</fullName>
    </recommendedName>
</protein>
<evidence type="ECO:0000256" key="3">
    <source>
        <dbReference type="SAM" id="MobiDB-lite"/>
    </source>
</evidence>
<organism evidence="4 5">
    <name type="scientific">Schistosoma mekongi</name>
    <name type="common">Parasitic worm</name>
    <dbReference type="NCBI Taxonomy" id="38744"/>
    <lineage>
        <taxon>Eukaryota</taxon>
        <taxon>Metazoa</taxon>
        <taxon>Spiralia</taxon>
        <taxon>Lophotrochozoa</taxon>
        <taxon>Platyhelminthes</taxon>
        <taxon>Trematoda</taxon>
        <taxon>Digenea</taxon>
        <taxon>Strigeidida</taxon>
        <taxon>Schistosomatoidea</taxon>
        <taxon>Schistosomatidae</taxon>
        <taxon>Schistosoma</taxon>
    </lineage>
</organism>
<gene>
    <name evidence="4" type="ORF">MN116_005371</name>
</gene>
<dbReference type="EMBL" id="JALJAT010000003">
    <property type="protein sequence ID" value="KAK4471993.1"/>
    <property type="molecule type" value="Genomic_DNA"/>
</dbReference>
<feature type="compositionally biased region" description="Basic and acidic residues" evidence="3">
    <location>
        <begin position="8"/>
        <end position="30"/>
    </location>
</feature>
<feature type="region of interest" description="Disordered" evidence="3">
    <location>
        <begin position="971"/>
        <end position="1033"/>
    </location>
</feature>
<dbReference type="GO" id="GO:0005856">
    <property type="term" value="C:cytoskeleton"/>
    <property type="evidence" value="ECO:0007669"/>
    <property type="project" value="TreeGrafter"/>
</dbReference>